<sequence>MNTNDVLQVAAYAGRIILENGGETYRVEETIKRICSSLGVKHTDSFVTPTGIMISVSDETNTISCIKRIYIRTVNLEKVSMVNDLSRKVSSESLTLEEVKESLYYIDTFTSYNNSTILIFSGLAAAFFALLFGGTLNDFIVSLITGIIVKFVTIYLNKIKTNDFFVNAIGGAISALIAAFSISINFGNNIDTIIIGSIMILVPGISITNAIRDTIAGDLVSGIARAVESIFIAVAIAIGTGTILKLWSLAFGGLF</sequence>
<dbReference type="PANTHER" id="PTHR34390:SF2">
    <property type="entry name" value="SUCCINATE TRANSPORTER SUBUNIT YJJP-RELATED"/>
    <property type="match status" value="1"/>
</dbReference>
<comment type="subcellular location">
    <subcellularLocation>
        <location evidence="1">Cell membrane</location>
        <topology evidence="1">Multi-pass membrane protein</topology>
    </subcellularLocation>
</comment>
<feature type="transmembrane region" description="Helical" evidence="7">
    <location>
        <begin position="223"/>
        <end position="247"/>
    </location>
</feature>
<evidence type="ECO:0000256" key="3">
    <source>
        <dbReference type="ARBA" id="ARBA00022692"/>
    </source>
</evidence>
<accession>A0A1M5QM65</accession>
<dbReference type="GO" id="GO:0015744">
    <property type="term" value="P:succinate transport"/>
    <property type="evidence" value="ECO:0007669"/>
    <property type="project" value="TreeGrafter"/>
</dbReference>
<feature type="transmembrane region" description="Helical" evidence="7">
    <location>
        <begin position="192"/>
        <end position="211"/>
    </location>
</feature>
<dbReference type="InterPro" id="IPR010619">
    <property type="entry name" value="ThrE-like_N"/>
</dbReference>
<dbReference type="PANTHER" id="PTHR34390">
    <property type="entry name" value="UPF0442 PROTEIN YJJB-RELATED"/>
    <property type="match status" value="1"/>
</dbReference>
<keyword evidence="4 7" id="KW-1133">Transmembrane helix</keyword>
<dbReference type="AlphaFoldDB" id="A0A1M5QM65"/>
<keyword evidence="5 7" id="KW-0472">Membrane</keyword>
<evidence type="ECO:0000256" key="2">
    <source>
        <dbReference type="ARBA" id="ARBA00022475"/>
    </source>
</evidence>
<organism evidence="9 10">
    <name type="scientific">Clostridium grantii DSM 8605</name>
    <dbReference type="NCBI Taxonomy" id="1121316"/>
    <lineage>
        <taxon>Bacteria</taxon>
        <taxon>Bacillati</taxon>
        <taxon>Bacillota</taxon>
        <taxon>Clostridia</taxon>
        <taxon>Eubacteriales</taxon>
        <taxon>Clostridiaceae</taxon>
        <taxon>Clostridium</taxon>
    </lineage>
</organism>
<dbReference type="GO" id="GO:0022857">
    <property type="term" value="F:transmembrane transporter activity"/>
    <property type="evidence" value="ECO:0007669"/>
    <property type="project" value="InterPro"/>
</dbReference>
<keyword evidence="3 7" id="KW-0812">Transmembrane</keyword>
<evidence type="ECO:0000259" key="8">
    <source>
        <dbReference type="Pfam" id="PF06738"/>
    </source>
</evidence>
<dbReference type="InterPro" id="IPR050539">
    <property type="entry name" value="ThrE_Dicarb/AminoAcid_Exp"/>
</dbReference>
<comment type="similarity">
    <text evidence="6">Belongs to the ThrE exporter (TC 2.A.79) family.</text>
</comment>
<dbReference type="GO" id="GO:0005886">
    <property type="term" value="C:plasma membrane"/>
    <property type="evidence" value="ECO:0007669"/>
    <property type="project" value="UniProtKB-SubCell"/>
</dbReference>
<gene>
    <name evidence="9" type="ORF">SAMN02745207_00166</name>
</gene>
<dbReference type="EMBL" id="FQXM01000002">
    <property type="protein sequence ID" value="SHH14830.1"/>
    <property type="molecule type" value="Genomic_DNA"/>
</dbReference>
<dbReference type="STRING" id="1121316.SAMN02745207_00166"/>
<evidence type="ECO:0000256" key="4">
    <source>
        <dbReference type="ARBA" id="ARBA00022989"/>
    </source>
</evidence>
<keyword evidence="10" id="KW-1185">Reference proteome</keyword>
<dbReference type="Proteomes" id="UP000184447">
    <property type="component" value="Unassembled WGS sequence"/>
</dbReference>
<dbReference type="Pfam" id="PF06738">
    <property type="entry name" value="ThrE"/>
    <property type="match status" value="1"/>
</dbReference>
<evidence type="ECO:0000256" key="7">
    <source>
        <dbReference type="SAM" id="Phobius"/>
    </source>
</evidence>
<dbReference type="OrthoDB" id="9813917at2"/>
<evidence type="ECO:0000256" key="6">
    <source>
        <dbReference type="ARBA" id="ARBA00034125"/>
    </source>
</evidence>
<name>A0A1M5QM65_9CLOT</name>
<proteinExistence type="inferred from homology"/>
<feature type="transmembrane region" description="Helical" evidence="7">
    <location>
        <begin position="164"/>
        <end position="186"/>
    </location>
</feature>
<feature type="domain" description="Threonine/serine exporter-like N-terminal" evidence="8">
    <location>
        <begin position="9"/>
        <end position="246"/>
    </location>
</feature>
<dbReference type="RefSeq" id="WP_073336003.1">
    <property type="nucleotide sequence ID" value="NZ_FQXM01000002.1"/>
</dbReference>
<evidence type="ECO:0000313" key="10">
    <source>
        <dbReference type="Proteomes" id="UP000184447"/>
    </source>
</evidence>
<feature type="transmembrane region" description="Helical" evidence="7">
    <location>
        <begin position="115"/>
        <end position="133"/>
    </location>
</feature>
<evidence type="ECO:0000313" key="9">
    <source>
        <dbReference type="EMBL" id="SHH14830.1"/>
    </source>
</evidence>
<protein>
    <submittedName>
        <fullName evidence="9">Uncharacterized membrane protein YjjP, DUF1212 family</fullName>
    </submittedName>
</protein>
<evidence type="ECO:0000256" key="5">
    <source>
        <dbReference type="ARBA" id="ARBA00023136"/>
    </source>
</evidence>
<reference evidence="9 10" key="1">
    <citation type="submission" date="2016-11" db="EMBL/GenBank/DDBJ databases">
        <authorList>
            <person name="Jaros S."/>
            <person name="Januszkiewicz K."/>
            <person name="Wedrychowicz H."/>
        </authorList>
    </citation>
    <scope>NUCLEOTIDE SEQUENCE [LARGE SCALE GENOMIC DNA]</scope>
    <source>
        <strain evidence="9 10">DSM 8605</strain>
    </source>
</reference>
<feature type="transmembrane region" description="Helical" evidence="7">
    <location>
        <begin position="139"/>
        <end position="157"/>
    </location>
</feature>
<keyword evidence="2" id="KW-1003">Cell membrane</keyword>
<evidence type="ECO:0000256" key="1">
    <source>
        <dbReference type="ARBA" id="ARBA00004651"/>
    </source>
</evidence>